<protein>
    <submittedName>
        <fullName evidence="1">Uncharacterized protein</fullName>
    </submittedName>
</protein>
<accession>A0A2Z5IRP3</accession>
<reference evidence="2" key="1">
    <citation type="journal article" date="2018" name="Microbiol. Resour. Announc.">
        <title>Complete Sequence and Annotation of the Mycoplasma phocidae Strain 105T Genome.</title>
        <authorList>
            <person name="Frasca S. Jr."/>
            <person name="Kutish G.F."/>
            <person name="Michaels D.L."/>
            <person name="Brown D.R."/>
        </authorList>
    </citation>
    <scope>NUCLEOTIDE SEQUENCE [LARGE SCALE GENOMIC DNA]</scope>
    <source>
        <strain evidence="2">105</strain>
    </source>
</reference>
<evidence type="ECO:0000313" key="2">
    <source>
        <dbReference type="Proteomes" id="UP000252477"/>
    </source>
</evidence>
<evidence type="ECO:0000313" key="1">
    <source>
        <dbReference type="EMBL" id="AXE61056.1"/>
    </source>
</evidence>
<dbReference type="EMBL" id="CP029295">
    <property type="protein sequence ID" value="AXE61056.1"/>
    <property type="molecule type" value="Genomic_DNA"/>
</dbReference>
<dbReference type="AlphaFoldDB" id="A0A2Z5IRP3"/>
<organism evidence="1 2">
    <name type="scientific">[Mycoplasma] phocae</name>
    <dbReference type="NCBI Taxonomy" id="142651"/>
    <lineage>
        <taxon>Bacteria</taxon>
        <taxon>Bacillati</taxon>
        <taxon>Mycoplasmatota</taxon>
        <taxon>Mycoplasmoidales</taxon>
        <taxon>Metamycoplasmataceae</taxon>
        <taxon>Metamycoplasma</taxon>
    </lineage>
</organism>
<gene>
    <name evidence="1" type="ORF">DA803_03100</name>
</gene>
<name>A0A2Z5IRP3_9BACT</name>
<sequence>MKKNNKQTIKKILQVIIWANNQIKIINDKIDKNFYLNTKLSKKVLTRANTLDLKFQKTCATIQGLLEKFAKLSHEIRLHIKDDLNYLIIKLESQFEKNIRLMNINFVSVELLCENIENEETNTNDKIWNKWVDNKIHVVRKHYQLLKINIDNYNKLKETYNKLFIKLKNM</sequence>
<keyword evidence="2" id="KW-1185">Reference proteome</keyword>
<proteinExistence type="predicted"/>
<dbReference type="Proteomes" id="UP000252477">
    <property type="component" value="Chromosome"/>
</dbReference>
<dbReference type="KEGG" id="mpho:DA803_03100"/>
<dbReference type="RefSeq" id="WP_114191149.1">
    <property type="nucleotide sequence ID" value="NZ_CP029295.1"/>
</dbReference>